<feature type="compositionally biased region" description="Pro residues" evidence="1">
    <location>
        <begin position="34"/>
        <end position="44"/>
    </location>
</feature>
<dbReference type="Gene3D" id="3.50.90.10">
    <property type="entry name" value="YerB-like"/>
    <property type="match status" value="1"/>
</dbReference>
<evidence type="ECO:0000259" key="2">
    <source>
        <dbReference type="Pfam" id="PF11258"/>
    </source>
</evidence>
<dbReference type="Pfam" id="PF11258">
    <property type="entry name" value="DUF3048"/>
    <property type="match status" value="1"/>
</dbReference>
<evidence type="ECO:0000313" key="5">
    <source>
        <dbReference type="Proteomes" id="UP001622594"/>
    </source>
</evidence>
<accession>A0ABZ1LKH4</accession>
<dbReference type="RefSeq" id="WP_371636930.1">
    <property type="nucleotide sequence ID" value="NZ_CP108062.1"/>
</dbReference>
<dbReference type="SUPFAM" id="SSF159774">
    <property type="entry name" value="YerB-like"/>
    <property type="match status" value="1"/>
</dbReference>
<name>A0ABZ1LKH4_9ACTN</name>
<dbReference type="InterPro" id="IPR023158">
    <property type="entry name" value="YerB-like_sf"/>
</dbReference>
<feature type="domain" description="DUF3048" evidence="2">
    <location>
        <begin position="78"/>
        <end position="207"/>
    </location>
</feature>
<sequence>MTDERGARRPGRVLTALLCALTAAGLYGCSDSGPPEPAPTPTPVPATTSPTPTSPAPTTPAPTTAVPGGRSPFTGLVARPAPVLAVKIDNVGPARPHTGLGSADLVYVEQVEGGQTRLLAVFSSRLPDRTGPVRSARESDMELLAQFDDPALAYSGSQTALEPLLKAAPLRALPQEDAPRAFVRSAARPAPHNLYLLPGRALAAAPGTGMARDIGFRFGPAPDGGSPVGAHTVRYPAARYTFTWSPPDLAWRVAMDGRPAGTTDAGPLRPTTVVIQYVDIRPSRFHDFLGNVSPYTETVGTGTALVLRDGRVHESRWSRPSATSGTTFTTPDGAPMTFAPGQVWVVLAPRP</sequence>
<reference evidence="4 5" key="1">
    <citation type="submission" date="2022-10" db="EMBL/GenBank/DDBJ databases">
        <title>The complete genomes of actinobacterial strains from the NBC collection.</title>
        <authorList>
            <person name="Joergensen T.S."/>
            <person name="Alvarez Arevalo M."/>
            <person name="Sterndorff E.B."/>
            <person name="Faurdal D."/>
            <person name="Vuksanovic O."/>
            <person name="Mourched A.-S."/>
            <person name="Charusanti P."/>
            <person name="Shaw S."/>
            <person name="Blin K."/>
            <person name="Weber T."/>
        </authorList>
    </citation>
    <scope>NUCLEOTIDE SEQUENCE [LARGE SCALE GENOMIC DNA]</scope>
    <source>
        <strain evidence="4 5">NBC_00123</strain>
    </source>
</reference>
<feature type="region of interest" description="Disordered" evidence="1">
    <location>
        <begin position="31"/>
        <end position="74"/>
    </location>
</feature>
<dbReference type="InterPro" id="IPR035328">
    <property type="entry name" value="DUF3048_C"/>
</dbReference>
<evidence type="ECO:0000313" key="4">
    <source>
        <dbReference type="EMBL" id="WTR73911.1"/>
    </source>
</evidence>
<dbReference type="Pfam" id="PF17479">
    <property type="entry name" value="DUF3048_C"/>
    <property type="match status" value="1"/>
</dbReference>
<dbReference type="PROSITE" id="PS51257">
    <property type="entry name" value="PROKAR_LIPOPROTEIN"/>
    <property type="match status" value="1"/>
</dbReference>
<feature type="domain" description="DUF3048" evidence="3">
    <location>
        <begin position="232"/>
        <end position="345"/>
    </location>
</feature>
<evidence type="ECO:0000259" key="3">
    <source>
        <dbReference type="Pfam" id="PF17479"/>
    </source>
</evidence>
<keyword evidence="5" id="KW-1185">Reference proteome</keyword>
<dbReference type="Proteomes" id="UP001622594">
    <property type="component" value="Chromosome"/>
</dbReference>
<dbReference type="InterPro" id="IPR021416">
    <property type="entry name" value="DUF3048_N"/>
</dbReference>
<proteinExistence type="predicted"/>
<organism evidence="4 5">
    <name type="scientific">Streptomyces zaomyceticus</name>
    <dbReference type="NCBI Taxonomy" id="68286"/>
    <lineage>
        <taxon>Bacteria</taxon>
        <taxon>Bacillati</taxon>
        <taxon>Actinomycetota</taxon>
        <taxon>Actinomycetes</taxon>
        <taxon>Kitasatosporales</taxon>
        <taxon>Streptomycetaceae</taxon>
        <taxon>Streptomyces</taxon>
    </lineage>
</organism>
<evidence type="ECO:0000256" key="1">
    <source>
        <dbReference type="SAM" id="MobiDB-lite"/>
    </source>
</evidence>
<dbReference type="EMBL" id="CP108188">
    <property type="protein sequence ID" value="WTR73911.1"/>
    <property type="molecule type" value="Genomic_DNA"/>
</dbReference>
<gene>
    <name evidence="4" type="ORF">OG814_33805</name>
</gene>
<protein>
    <submittedName>
        <fullName evidence="4">DUF3048 domain-containing protein</fullName>
    </submittedName>
</protein>